<dbReference type="OMA" id="WMAFRGW"/>
<feature type="transmembrane region" description="Helical" evidence="1">
    <location>
        <begin position="12"/>
        <end position="34"/>
    </location>
</feature>
<evidence type="ECO:0000313" key="2">
    <source>
        <dbReference type="EnsemblPlants" id="ONIVA09G08330.1"/>
    </source>
</evidence>
<name>A0A0E0IIZ6_ORYNI</name>
<reference evidence="2" key="2">
    <citation type="submission" date="2018-04" db="EMBL/GenBank/DDBJ databases">
        <title>OnivRS2 (Oryza nivara Reference Sequence Version 2).</title>
        <authorList>
            <person name="Zhang J."/>
            <person name="Kudrna D."/>
            <person name="Lee S."/>
            <person name="Talag J."/>
            <person name="Rajasekar S."/>
            <person name="Welchert J."/>
            <person name="Hsing Y.-I."/>
            <person name="Wing R.A."/>
        </authorList>
    </citation>
    <scope>NUCLEOTIDE SEQUENCE [LARGE SCALE GENOMIC DNA]</scope>
    <source>
        <strain evidence="2">SL10</strain>
    </source>
</reference>
<dbReference type="AlphaFoldDB" id="A0A0E0IIZ6"/>
<organism evidence="2">
    <name type="scientific">Oryza nivara</name>
    <name type="common">Indian wild rice</name>
    <name type="synonym">Oryza sativa f. spontanea</name>
    <dbReference type="NCBI Taxonomy" id="4536"/>
    <lineage>
        <taxon>Eukaryota</taxon>
        <taxon>Viridiplantae</taxon>
        <taxon>Streptophyta</taxon>
        <taxon>Embryophyta</taxon>
        <taxon>Tracheophyta</taxon>
        <taxon>Spermatophyta</taxon>
        <taxon>Magnoliopsida</taxon>
        <taxon>Liliopsida</taxon>
        <taxon>Poales</taxon>
        <taxon>Poaceae</taxon>
        <taxon>BOP clade</taxon>
        <taxon>Oryzoideae</taxon>
        <taxon>Oryzeae</taxon>
        <taxon>Oryzinae</taxon>
        <taxon>Oryza</taxon>
    </lineage>
</organism>
<sequence length="207" mass="22066">MGLDVRDGDFFIVGRVFSLPSVSPFFGRTLFWSWGMLGGGRRLRLTVEVYGGWMAFRGWPRAHAGEILAVLLAGSTTTASVGVVSLLGGVVMALFHILTPGENLVPIFGRAAAASHVVSSLGASFRRSSNASMTADGPFRFKSFHILCSARLRLLGSASFLWWVTCSSSKLLADGGAATLGNDDMLQSLLRSSGVGRVKEVAPRWLG</sequence>
<keyword evidence="1" id="KW-0472">Membrane</keyword>
<dbReference type="Proteomes" id="UP000006591">
    <property type="component" value="Chromosome 9"/>
</dbReference>
<keyword evidence="1" id="KW-1133">Transmembrane helix</keyword>
<dbReference type="EnsemblPlants" id="ONIVA09G08330.1">
    <property type="protein sequence ID" value="ONIVA09G08330.1"/>
    <property type="gene ID" value="ONIVA09G08330"/>
</dbReference>
<keyword evidence="3" id="KW-1185">Reference proteome</keyword>
<feature type="transmembrane region" description="Helical" evidence="1">
    <location>
        <begin position="67"/>
        <end position="98"/>
    </location>
</feature>
<dbReference type="Gramene" id="ONIVA09G08330.1">
    <property type="protein sequence ID" value="ONIVA09G08330.1"/>
    <property type="gene ID" value="ONIVA09G08330"/>
</dbReference>
<dbReference type="HOGENOM" id="CLU_1206433_0_0_1"/>
<proteinExistence type="predicted"/>
<protein>
    <submittedName>
        <fullName evidence="2">Uncharacterized protein</fullName>
    </submittedName>
</protein>
<evidence type="ECO:0000313" key="3">
    <source>
        <dbReference type="Proteomes" id="UP000006591"/>
    </source>
</evidence>
<evidence type="ECO:0000256" key="1">
    <source>
        <dbReference type="SAM" id="Phobius"/>
    </source>
</evidence>
<reference evidence="2" key="1">
    <citation type="submission" date="2015-04" db="UniProtKB">
        <authorList>
            <consortium name="EnsemblPlants"/>
        </authorList>
    </citation>
    <scope>IDENTIFICATION</scope>
    <source>
        <strain evidence="2">SL10</strain>
    </source>
</reference>
<accession>A0A0E0IIZ6</accession>
<keyword evidence="1" id="KW-0812">Transmembrane</keyword>